<dbReference type="GO" id="GO:0050567">
    <property type="term" value="F:glutaminyl-tRNA synthase (glutamine-hydrolyzing) activity"/>
    <property type="evidence" value="ECO:0007669"/>
    <property type="project" value="UniProtKB-UniRule"/>
</dbReference>
<dbReference type="GO" id="GO:0006412">
    <property type="term" value="P:translation"/>
    <property type="evidence" value="ECO:0007669"/>
    <property type="project" value="UniProtKB-UniRule"/>
</dbReference>
<sequence length="95" mass="10791">MLLTREEVEHVAALARLKLSDEELERFAEQLTAILDYMSRLNDLDTSKIEPLTHVLPLSNVFRDDGVSPEETNRDDILANAPLEENGCFKVPRIV</sequence>
<evidence type="ECO:0000313" key="7">
    <source>
        <dbReference type="EMBL" id="ADI01289.1"/>
    </source>
</evidence>
<dbReference type="PANTHER" id="PTHR15004">
    <property type="entry name" value="GLUTAMYL-TRNA(GLN) AMIDOTRANSFERASE SUBUNIT C, MITOCHONDRIAL"/>
    <property type="match status" value="1"/>
</dbReference>
<dbReference type="GO" id="GO:0005524">
    <property type="term" value="F:ATP binding"/>
    <property type="evidence" value="ECO:0007669"/>
    <property type="project" value="UniProtKB-KW"/>
</dbReference>
<dbReference type="HAMAP" id="MF_00122">
    <property type="entry name" value="GatC"/>
    <property type="match status" value="1"/>
</dbReference>
<protein>
    <recommendedName>
        <fullName evidence="6">Aspartyl/glutamyl-tRNA(Asn/Gln) amidotransferase subunit C</fullName>
        <shortName evidence="6">Asp/Glu-ADT subunit C</shortName>
        <ecNumber evidence="6">6.3.5.-</ecNumber>
    </recommendedName>
</protein>
<name>D7CKQ4_SYNLT</name>
<keyword evidence="6" id="KW-0436">Ligase</keyword>
<dbReference type="SUPFAM" id="SSF141000">
    <property type="entry name" value="Glu-tRNAGln amidotransferase C subunit"/>
    <property type="match status" value="1"/>
</dbReference>
<keyword evidence="6" id="KW-0648">Protein biosynthesis</keyword>
<accession>D7CKQ4</accession>
<dbReference type="Gene3D" id="1.10.20.60">
    <property type="entry name" value="Glu-tRNAGln amidotransferase C subunit, N-terminal domain"/>
    <property type="match status" value="1"/>
</dbReference>
<proteinExistence type="inferred from homology"/>
<dbReference type="AlphaFoldDB" id="D7CKQ4"/>
<reference evidence="7 8" key="2">
    <citation type="journal article" date="2010" name="Stand. Genomic Sci.">
        <title>Complete genome sequence of Syntrophothermus lipocalidus type strain (TGB-C1).</title>
        <authorList>
            <person name="Djao O.D."/>
            <person name="Zhang X."/>
            <person name="Lucas S."/>
            <person name="Lapidus A."/>
            <person name="Del Rio T.G."/>
            <person name="Nolan M."/>
            <person name="Tice H."/>
            <person name="Cheng J.F."/>
            <person name="Han C."/>
            <person name="Tapia R."/>
            <person name="Goodwin L."/>
            <person name="Pitluck S."/>
            <person name="Liolios K."/>
            <person name="Ivanova N."/>
            <person name="Mavromatis K."/>
            <person name="Mikhailova N."/>
            <person name="Ovchinnikova G."/>
            <person name="Pati A."/>
            <person name="Brambilla E."/>
            <person name="Chen A."/>
            <person name="Palaniappan K."/>
            <person name="Land M."/>
            <person name="Hauser L."/>
            <person name="Chang Y.J."/>
            <person name="Jeffries C.D."/>
            <person name="Rohde M."/>
            <person name="Sikorski J."/>
            <person name="Spring S."/>
            <person name="Goker M."/>
            <person name="Detter J.C."/>
            <person name="Woyke T."/>
            <person name="Bristow J."/>
            <person name="Eisen J.A."/>
            <person name="Markowitz V."/>
            <person name="Hugenholtz P."/>
            <person name="Kyrpides N.C."/>
            <person name="Klenk H.P."/>
        </authorList>
    </citation>
    <scope>NUCLEOTIDE SEQUENCE [LARGE SCALE GENOMIC DNA]</scope>
    <source>
        <strain evidence="8">DSM 12680 / TGB-C1</strain>
    </source>
</reference>
<evidence type="ECO:0000256" key="1">
    <source>
        <dbReference type="ARBA" id="ARBA00010757"/>
    </source>
</evidence>
<comment type="catalytic activity">
    <reaction evidence="4 6">
        <text>L-aspartyl-tRNA(Asn) + L-glutamine + ATP + H2O = L-asparaginyl-tRNA(Asn) + L-glutamate + ADP + phosphate + 2 H(+)</text>
        <dbReference type="Rhea" id="RHEA:14513"/>
        <dbReference type="Rhea" id="RHEA-COMP:9674"/>
        <dbReference type="Rhea" id="RHEA-COMP:9677"/>
        <dbReference type="ChEBI" id="CHEBI:15377"/>
        <dbReference type="ChEBI" id="CHEBI:15378"/>
        <dbReference type="ChEBI" id="CHEBI:29985"/>
        <dbReference type="ChEBI" id="CHEBI:30616"/>
        <dbReference type="ChEBI" id="CHEBI:43474"/>
        <dbReference type="ChEBI" id="CHEBI:58359"/>
        <dbReference type="ChEBI" id="CHEBI:78515"/>
        <dbReference type="ChEBI" id="CHEBI:78516"/>
        <dbReference type="ChEBI" id="CHEBI:456216"/>
    </reaction>
</comment>
<evidence type="ECO:0000256" key="5">
    <source>
        <dbReference type="ARBA" id="ARBA00047913"/>
    </source>
</evidence>
<comment type="function">
    <text evidence="3 6">Allows the formation of correctly charged Asn-tRNA(Asn) or Gln-tRNA(Gln) through the transamidation of misacylated Asp-tRNA(Asn) or Glu-tRNA(Gln) in organisms which lack either or both of asparaginyl-tRNA or glutaminyl-tRNA synthetases. The reaction takes place in the presence of glutamine and ATP through an activated phospho-Asp-tRNA(Asn) or phospho-Glu-tRNA(Gln).</text>
</comment>
<dbReference type="Pfam" id="PF02686">
    <property type="entry name" value="GatC"/>
    <property type="match status" value="1"/>
</dbReference>
<comment type="similarity">
    <text evidence="1 6">Belongs to the GatC family.</text>
</comment>
<keyword evidence="6" id="KW-0067">ATP-binding</keyword>
<gene>
    <name evidence="6" type="primary">gatC</name>
    <name evidence="7" type="ordered locus">Slip_0505</name>
</gene>
<dbReference type="EC" id="6.3.5.-" evidence="6"/>
<dbReference type="eggNOG" id="COG0721">
    <property type="taxonomic scope" value="Bacteria"/>
</dbReference>
<dbReference type="NCBIfam" id="TIGR00135">
    <property type="entry name" value="gatC"/>
    <property type="match status" value="1"/>
</dbReference>
<dbReference type="GO" id="GO:0050566">
    <property type="term" value="F:asparaginyl-tRNA synthase (glutamine-hydrolyzing) activity"/>
    <property type="evidence" value="ECO:0007669"/>
    <property type="project" value="RHEA"/>
</dbReference>
<evidence type="ECO:0000256" key="2">
    <source>
        <dbReference type="ARBA" id="ARBA00011123"/>
    </source>
</evidence>
<evidence type="ECO:0000313" key="8">
    <source>
        <dbReference type="Proteomes" id="UP000000378"/>
    </source>
</evidence>
<dbReference type="InterPro" id="IPR036113">
    <property type="entry name" value="Asp/Glu-ADT_sf_sub_c"/>
</dbReference>
<reference evidence="8" key="1">
    <citation type="journal article" date="2010" name="Stand. Genomic Sci.">
        <title>Complete genome sequence of Syntrophothermus lipocalidus type strain (TGB-C1T).</title>
        <authorList>
            <consortium name="US DOE Joint Genome Institute (JGI-PGF)"/>
            <person name="Djao O."/>
            <person name="Zhang X."/>
            <person name="Lucas S."/>
            <person name="Lapidus A."/>
            <person name="Glavina Del Rio T."/>
            <person name="Nolan M."/>
            <person name="Tice H."/>
            <person name="Cheng J."/>
            <person name="Han C."/>
            <person name="Tapia R."/>
            <person name="Goodwin L."/>
            <person name="Pitluck S."/>
            <person name="Liolios K."/>
            <person name="Ivanova N."/>
            <person name="Mavromatis K."/>
            <person name="Mikhailova N."/>
            <person name="Ovchinnikova G."/>
            <person name="Pati A."/>
            <person name="Brambilla E."/>
            <person name="Chen A."/>
            <person name="Palaniappan K."/>
            <person name="Land M."/>
            <person name="Hauser L."/>
            <person name="Chang Y."/>
            <person name="Jeffries C."/>
            <person name="Rohde M."/>
            <person name="Sikorski J."/>
            <person name="Spring S."/>
            <person name="Goker M."/>
            <person name="Detter J."/>
            <person name="Woyke T."/>
            <person name="Bristow J."/>
            <person name="Eisen J."/>
            <person name="Markowitz V."/>
            <person name="Hugenholtz P."/>
            <person name="Kyrpides N."/>
            <person name="Klenk H."/>
        </authorList>
    </citation>
    <scope>NUCLEOTIDE SEQUENCE [LARGE SCALE GENOMIC DNA]</scope>
    <source>
        <strain evidence="8">DSM 12680 / TGB-C1</strain>
    </source>
</reference>
<evidence type="ECO:0000256" key="6">
    <source>
        <dbReference type="HAMAP-Rule" id="MF_00122"/>
    </source>
</evidence>
<keyword evidence="6" id="KW-0547">Nucleotide-binding</keyword>
<dbReference type="GO" id="GO:0070681">
    <property type="term" value="P:glutaminyl-tRNAGln biosynthesis via transamidation"/>
    <property type="evidence" value="ECO:0007669"/>
    <property type="project" value="TreeGrafter"/>
</dbReference>
<dbReference type="HOGENOM" id="CLU_105899_1_2_9"/>
<evidence type="ECO:0000256" key="3">
    <source>
        <dbReference type="ARBA" id="ARBA00024799"/>
    </source>
</evidence>
<evidence type="ECO:0000256" key="4">
    <source>
        <dbReference type="ARBA" id="ARBA00047380"/>
    </source>
</evidence>
<organism evidence="7 8">
    <name type="scientific">Syntrophothermus lipocalidus (strain DSM 12680 / TGB-C1)</name>
    <dbReference type="NCBI Taxonomy" id="643648"/>
    <lineage>
        <taxon>Bacteria</taxon>
        <taxon>Bacillati</taxon>
        <taxon>Bacillota</taxon>
        <taxon>Clostridia</taxon>
        <taxon>Eubacteriales</taxon>
        <taxon>Syntrophomonadaceae</taxon>
        <taxon>Syntrophothermus</taxon>
    </lineage>
</organism>
<comment type="catalytic activity">
    <reaction evidence="5 6">
        <text>L-glutamyl-tRNA(Gln) + L-glutamine + ATP + H2O = L-glutaminyl-tRNA(Gln) + L-glutamate + ADP + phosphate + H(+)</text>
        <dbReference type="Rhea" id="RHEA:17521"/>
        <dbReference type="Rhea" id="RHEA-COMP:9681"/>
        <dbReference type="Rhea" id="RHEA-COMP:9684"/>
        <dbReference type="ChEBI" id="CHEBI:15377"/>
        <dbReference type="ChEBI" id="CHEBI:15378"/>
        <dbReference type="ChEBI" id="CHEBI:29985"/>
        <dbReference type="ChEBI" id="CHEBI:30616"/>
        <dbReference type="ChEBI" id="CHEBI:43474"/>
        <dbReference type="ChEBI" id="CHEBI:58359"/>
        <dbReference type="ChEBI" id="CHEBI:78520"/>
        <dbReference type="ChEBI" id="CHEBI:78521"/>
        <dbReference type="ChEBI" id="CHEBI:456216"/>
    </reaction>
</comment>
<keyword evidence="8" id="KW-1185">Reference proteome</keyword>
<dbReference type="Proteomes" id="UP000000378">
    <property type="component" value="Chromosome"/>
</dbReference>
<dbReference type="PANTHER" id="PTHR15004:SF0">
    <property type="entry name" value="GLUTAMYL-TRNA(GLN) AMIDOTRANSFERASE SUBUNIT C, MITOCHONDRIAL"/>
    <property type="match status" value="1"/>
</dbReference>
<dbReference type="InterPro" id="IPR003837">
    <property type="entry name" value="GatC"/>
</dbReference>
<dbReference type="RefSeq" id="WP_013174691.1">
    <property type="nucleotide sequence ID" value="NC_014220.1"/>
</dbReference>
<comment type="subunit">
    <text evidence="2 6">Heterotrimer of A, B and C subunits.</text>
</comment>
<dbReference type="STRING" id="643648.Slip_0505"/>
<dbReference type="EMBL" id="CP002048">
    <property type="protein sequence ID" value="ADI01289.1"/>
    <property type="molecule type" value="Genomic_DNA"/>
</dbReference>
<dbReference type="OrthoDB" id="9813938at2"/>
<dbReference type="KEGG" id="slp:Slip_0505"/>
<dbReference type="GO" id="GO:0006450">
    <property type="term" value="P:regulation of translational fidelity"/>
    <property type="evidence" value="ECO:0007669"/>
    <property type="project" value="InterPro"/>
</dbReference>